<evidence type="ECO:0000313" key="3">
    <source>
        <dbReference type="EMBL" id="ASA20741.1"/>
    </source>
</evidence>
<sequence length="231" mass="26061">MNIEGEQHKYVTYLFITSLLNLLSAFLIASLYPSRLEARAIYSVIHLVLGFTAEIISYYMITRNAIIKKREAIQHIHNMFERIESSYKRVNTGNLVIDALVSNALRPAYEHNIESKHSINISAEDITMEGYDLCVILGNMLENVIESASAVPPGTNRSIEIYIISNHHSLMLQVMNTYQKPCGPVKKTLKKDPEFHGIGLLNIQKTAEKYGGHLKLNATDNQFETSVVLPL</sequence>
<keyword evidence="1" id="KW-0472">Membrane</keyword>
<dbReference type="InterPro" id="IPR036890">
    <property type="entry name" value="HATPase_C_sf"/>
</dbReference>
<dbReference type="PANTHER" id="PTHR40448:SF1">
    <property type="entry name" value="TWO-COMPONENT SENSOR HISTIDINE KINASE"/>
    <property type="match status" value="1"/>
</dbReference>
<keyword evidence="1" id="KW-1133">Transmembrane helix</keyword>
<dbReference type="RefSeq" id="WP_087914759.1">
    <property type="nucleotide sequence ID" value="NZ_CP021780.1"/>
</dbReference>
<protein>
    <recommendedName>
        <fullName evidence="2">Sensor histidine kinase NatK-like C-terminal domain-containing protein</fullName>
    </recommendedName>
</protein>
<keyword evidence="4" id="KW-1185">Reference proteome</keyword>
<dbReference type="EMBL" id="CP021780">
    <property type="protein sequence ID" value="ASA20741.1"/>
    <property type="molecule type" value="Genomic_DNA"/>
</dbReference>
<dbReference type="GO" id="GO:0042802">
    <property type="term" value="F:identical protein binding"/>
    <property type="evidence" value="ECO:0007669"/>
    <property type="project" value="TreeGrafter"/>
</dbReference>
<keyword evidence="1" id="KW-0812">Transmembrane</keyword>
<evidence type="ECO:0000313" key="4">
    <source>
        <dbReference type="Proteomes" id="UP000249890"/>
    </source>
</evidence>
<accession>A0A2Z2KLB0</accession>
<dbReference type="Pfam" id="PF14501">
    <property type="entry name" value="HATPase_c_5"/>
    <property type="match status" value="1"/>
</dbReference>
<dbReference type="SUPFAM" id="SSF55874">
    <property type="entry name" value="ATPase domain of HSP90 chaperone/DNA topoisomerase II/histidine kinase"/>
    <property type="match status" value="1"/>
</dbReference>
<dbReference type="OrthoDB" id="3173688at2"/>
<name>A0A2Z2KLB0_9BACL</name>
<dbReference type="CDD" id="cd16935">
    <property type="entry name" value="HATPase_AgrC-ComD-like"/>
    <property type="match status" value="1"/>
</dbReference>
<dbReference type="InterPro" id="IPR032834">
    <property type="entry name" value="NatK-like_C"/>
</dbReference>
<dbReference type="PANTHER" id="PTHR40448">
    <property type="entry name" value="TWO-COMPONENT SENSOR HISTIDINE KINASE"/>
    <property type="match status" value="1"/>
</dbReference>
<feature type="transmembrane region" description="Helical" evidence="1">
    <location>
        <begin position="12"/>
        <end position="34"/>
    </location>
</feature>
<evidence type="ECO:0000256" key="1">
    <source>
        <dbReference type="SAM" id="Phobius"/>
    </source>
</evidence>
<gene>
    <name evidence="3" type="ORF">B9T62_08045</name>
</gene>
<dbReference type="Proteomes" id="UP000249890">
    <property type="component" value="Chromosome"/>
</dbReference>
<reference evidence="3 4" key="1">
    <citation type="submission" date="2017-06" db="EMBL/GenBank/DDBJ databases">
        <title>Complete genome sequence of Paenibacillus donghaensis KCTC 13049T isolated from East Sea sediment, South Korea.</title>
        <authorList>
            <person name="Jung B.K."/>
            <person name="Hong S.-J."/>
            <person name="Shin J.-H."/>
        </authorList>
    </citation>
    <scope>NUCLEOTIDE SEQUENCE [LARGE SCALE GENOMIC DNA]</scope>
    <source>
        <strain evidence="3 4">KCTC 13049</strain>
    </source>
</reference>
<evidence type="ECO:0000259" key="2">
    <source>
        <dbReference type="Pfam" id="PF14501"/>
    </source>
</evidence>
<organism evidence="3 4">
    <name type="scientific">Paenibacillus donghaensis</name>
    <dbReference type="NCBI Taxonomy" id="414771"/>
    <lineage>
        <taxon>Bacteria</taxon>
        <taxon>Bacillati</taxon>
        <taxon>Bacillota</taxon>
        <taxon>Bacilli</taxon>
        <taxon>Bacillales</taxon>
        <taxon>Paenibacillaceae</taxon>
        <taxon>Paenibacillus</taxon>
    </lineage>
</organism>
<feature type="transmembrane region" description="Helical" evidence="1">
    <location>
        <begin position="40"/>
        <end position="61"/>
    </location>
</feature>
<feature type="domain" description="Sensor histidine kinase NatK-like C-terminal" evidence="2">
    <location>
        <begin position="128"/>
        <end position="230"/>
    </location>
</feature>
<proteinExistence type="predicted"/>
<dbReference type="KEGG" id="pdh:B9T62_08045"/>
<dbReference type="AlphaFoldDB" id="A0A2Z2KLB0"/>
<dbReference type="Gene3D" id="3.30.565.10">
    <property type="entry name" value="Histidine kinase-like ATPase, C-terminal domain"/>
    <property type="match status" value="1"/>
</dbReference>